<proteinExistence type="predicted"/>
<dbReference type="PIRSF" id="PIRSF018637">
    <property type="entry name" value="TrmK"/>
    <property type="match status" value="1"/>
</dbReference>
<gene>
    <name evidence="1" type="ORF">H8S18_01635</name>
</gene>
<dbReference type="CDD" id="cd02440">
    <property type="entry name" value="AdoMet_MTases"/>
    <property type="match status" value="1"/>
</dbReference>
<dbReference type="Pfam" id="PF12847">
    <property type="entry name" value="Methyltransf_18"/>
    <property type="match status" value="1"/>
</dbReference>
<evidence type="ECO:0000313" key="1">
    <source>
        <dbReference type="EMBL" id="MBC5647040.1"/>
    </source>
</evidence>
<reference evidence="1 2" key="1">
    <citation type="submission" date="2020-08" db="EMBL/GenBank/DDBJ databases">
        <title>Genome public.</title>
        <authorList>
            <person name="Liu C."/>
            <person name="Sun Q."/>
        </authorList>
    </citation>
    <scope>NUCLEOTIDE SEQUENCE [LARGE SCALE GENOMIC DNA]</scope>
    <source>
        <strain evidence="1 2">NSJ-35</strain>
    </source>
</reference>
<dbReference type="PANTHER" id="PTHR38451:SF1">
    <property type="entry name" value="TRNA (ADENINE(22)-N(1))-METHYLTRANSFERASE"/>
    <property type="match status" value="1"/>
</dbReference>
<dbReference type="SUPFAM" id="SSF53335">
    <property type="entry name" value="S-adenosyl-L-methionine-dependent methyltransferases"/>
    <property type="match status" value="1"/>
</dbReference>
<evidence type="ECO:0000313" key="2">
    <source>
        <dbReference type="Proteomes" id="UP000606889"/>
    </source>
</evidence>
<organism evidence="1 2">
    <name type="scientific">Christensenella tenuis</name>
    <dbReference type="NCBI Taxonomy" id="2763033"/>
    <lineage>
        <taxon>Bacteria</taxon>
        <taxon>Bacillati</taxon>
        <taxon>Bacillota</taxon>
        <taxon>Clostridia</taxon>
        <taxon>Christensenellales</taxon>
        <taxon>Christensenellaceae</taxon>
        <taxon>Christensenella</taxon>
    </lineage>
</organism>
<dbReference type="InterPro" id="IPR006901">
    <property type="entry name" value="TrmK"/>
</dbReference>
<accession>A0ABR7EB76</accession>
<dbReference type="PANTHER" id="PTHR38451">
    <property type="entry name" value="TRNA (ADENINE(22)-N(1))-METHYLTRANSFERASE"/>
    <property type="match status" value="1"/>
</dbReference>
<keyword evidence="1" id="KW-0808">Transferase</keyword>
<sequence>MEITARMRAILDCVNGMDIAADIGCDHGRISAALIDEKRAKHVFACDISEQSLQKTKKLILEQQITGITPLVSNGLSALENKKVDCIVITGMGGLLIRDILAGSLGAARTAQKLVLGPQGNECELRTFLYENGFFIQDETIVRDDRHYYQVIVAKRGEQPLPKEIYLYFGYYPVMRKDPLQKEFLQSRLQELETIINEAKKGRNTQEYLAEKRKMRSQIMEVMQCL</sequence>
<dbReference type="GO" id="GO:0008168">
    <property type="term" value="F:methyltransferase activity"/>
    <property type="evidence" value="ECO:0007669"/>
    <property type="project" value="UniProtKB-KW"/>
</dbReference>
<dbReference type="InterPro" id="IPR029063">
    <property type="entry name" value="SAM-dependent_MTases_sf"/>
</dbReference>
<dbReference type="RefSeq" id="WP_186856565.1">
    <property type="nucleotide sequence ID" value="NZ_JACOON010000001.1"/>
</dbReference>
<dbReference type="Gene3D" id="3.40.50.150">
    <property type="entry name" value="Vaccinia Virus protein VP39"/>
    <property type="match status" value="1"/>
</dbReference>
<dbReference type="EMBL" id="JACOON010000001">
    <property type="protein sequence ID" value="MBC5647040.1"/>
    <property type="molecule type" value="Genomic_DNA"/>
</dbReference>
<keyword evidence="2" id="KW-1185">Reference proteome</keyword>
<dbReference type="GO" id="GO:0032259">
    <property type="term" value="P:methylation"/>
    <property type="evidence" value="ECO:0007669"/>
    <property type="project" value="UniProtKB-KW"/>
</dbReference>
<name>A0ABR7EB76_9FIRM</name>
<comment type="caution">
    <text evidence="1">The sequence shown here is derived from an EMBL/GenBank/DDBJ whole genome shotgun (WGS) entry which is preliminary data.</text>
</comment>
<dbReference type="Proteomes" id="UP000606889">
    <property type="component" value="Unassembled WGS sequence"/>
</dbReference>
<protein>
    <submittedName>
        <fullName evidence="1">SAM-dependent methyltransferase</fullName>
    </submittedName>
</protein>
<keyword evidence="1" id="KW-0489">Methyltransferase</keyword>